<evidence type="ECO:0000313" key="8">
    <source>
        <dbReference type="EMBL" id="AGQ19765.1"/>
    </source>
</evidence>
<dbReference type="NCBIfam" id="TIGR02138">
    <property type="entry name" value="phosphate_pstC"/>
    <property type="match status" value="1"/>
</dbReference>
<feature type="transmembrane region" description="Helical" evidence="5">
    <location>
        <begin position="201"/>
        <end position="222"/>
    </location>
</feature>
<dbReference type="InterPro" id="IPR011864">
    <property type="entry name" value="Phosphate_PstC"/>
</dbReference>
<dbReference type="GO" id="GO:0005315">
    <property type="term" value="F:phosphate transmembrane transporter activity"/>
    <property type="evidence" value="ECO:0007669"/>
    <property type="project" value="InterPro"/>
</dbReference>
<dbReference type="GO" id="GO:0005886">
    <property type="term" value="C:plasma membrane"/>
    <property type="evidence" value="ECO:0007669"/>
    <property type="project" value="UniProtKB-SubCell"/>
</dbReference>
<reference evidence="8" key="1">
    <citation type="journal article" date="2013" name="Sci. Rep.">
        <title>Metagenomics uncovers a new group of low GC and ultra-small marine Actinobacteria.</title>
        <authorList>
            <person name="Ghai R."/>
            <person name="Mizuno C.M."/>
            <person name="Picazo A."/>
            <person name="Camacho A."/>
            <person name="Rodriguez-Valera F."/>
        </authorList>
    </citation>
    <scope>NUCLEOTIDE SEQUENCE</scope>
</reference>
<keyword evidence="4 5" id="KW-0472">Membrane</keyword>
<keyword evidence="3 5" id="KW-1133">Transmembrane helix</keyword>
<feature type="domain" description="ABC transmembrane type-1" evidence="7">
    <location>
        <begin position="80"/>
        <end position="293"/>
    </location>
</feature>
<feature type="transmembrane region" description="Helical" evidence="5">
    <location>
        <begin position="271"/>
        <end position="292"/>
    </location>
</feature>
<dbReference type="CDD" id="cd06261">
    <property type="entry name" value="TM_PBP2"/>
    <property type="match status" value="1"/>
</dbReference>
<feature type="transmembrane region" description="Helical" evidence="5">
    <location>
        <begin position="84"/>
        <end position="105"/>
    </location>
</feature>
<dbReference type="InterPro" id="IPR000515">
    <property type="entry name" value="MetI-like"/>
</dbReference>
<comment type="subcellular location">
    <subcellularLocation>
        <location evidence="5">Cell membrane</location>
        <topology evidence="5">Multi-pass membrane protein</topology>
    </subcellularLocation>
    <subcellularLocation>
        <location evidence="1">Membrane</location>
        <topology evidence="1">Multi-pass membrane protein</topology>
    </subcellularLocation>
</comment>
<evidence type="ECO:0000256" key="3">
    <source>
        <dbReference type="ARBA" id="ARBA00022989"/>
    </source>
</evidence>
<dbReference type="PANTHER" id="PTHR42727:SF1">
    <property type="entry name" value="PHOSPHATE TRANSPORT SYSTEM PERMEASE"/>
    <property type="match status" value="1"/>
</dbReference>
<comment type="function">
    <text evidence="6">Part of the binding-protein-dependent transport system for phosphate; probably responsible for the translocation of the substrate across the membrane.</text>
</comment>
<dbReference type="PROSITE" id="PS50928">
    <property type="entry name" value="ABC_TM1"/>
    <property type="match status" value="1"/>
</dbReference>
<dbReference type="AlphaFoldDB" id="S5DS30"/>
<feature type="transmembrane region" description="Helical" evidence="5">
    <location>
        <begin position="21"/>
        <end position="42"/>
    </location>
</feature>
<dbReference type="InterPro" id="IPR035906">
    <property type="entry name" value="MetI-like_sf"/>
</dbReference>
<accession>S5DS30</accession>
<dbReference type="EMBL" id="KC811141">
    <property type="protein sequence ID" value="AGQ19765.1"/>
    <property type="molecule type" value="Genomic_DNA"/>
</dbReference>
<evidence type="ECO:0000256" key="6">
    <source>
        <dbReference type="RuleBase" id="RU363054"/>
    </source>
</evidence>
<dbReference type="SUPFAM" id="SSF161098">
    <property type="entry name" value="MetI-like"/>
    <property type="match status" value="1"/>
</dbReference>
<dbReference type="GO" id="GO:0006817">
    <property type="term" value="P:phosphate ion transport"/>
    <property type="evidence" value="ECO:0007669"/>
    <property type="project" value="UniProtKB-KW"/>
</dbReference>
<evidence type="ECO:0000259" key="7">
    <source>
        <dbReference type="PROSITE" id="PS50928"/>
    </source>
</evidence>
<dbReference type="Gene3D" id="1.10.3720.10">
    <property type="entry name" value="MetI-like"/>
    <property type="match status" value="1"/>
</dbReference>
<keyword evidence="6" id="KW-0592">Phosphate transport</keyword>
<evidence type="ECO:0000256" key="1">
    <source>
        <dbReference type="ARBA" id="ARBA00004141"/>
    </source>
</evidence>
<evidence type="ECO:0000256" key="2">
    <source>
        <dbReference type="ARBA" id="ARBA00022692"/>
    </source>
</evidence>
<comment type="similarity">
    <text evidence="6">Belongs to the binding-protein-dependent transport system permease family. CysTW subfamily.</text>
</comment>
<dbReference type="Pfam" id="PF00528">
    <property type="entry name" value="BPD_transp_1"/>
    <property type="match status" value="1"/>
</dbReference>
<proteinExistence type="inferred from homology"/>
<sequence length="306" mass="33470">MTKNLNLSKVKTKPVETIVKFFITMSAFAAILISVAIVFTLLTEAINFFRDPAVTFKEYFTATRWTPTFKNPVYGVLPLVSSTLYIALIACIISFPLGLFSAIYLSEFASRRTRKIIKPIMEILAGVPTVVFGYFALNWITPNIVQRFIPGSGVFNAISAGIAVGIMIIPTVASISDDALNAVPKSLRMGSLALGSTRRITALKIMLPAALSGIIASFILGFSRAIGETMIVTIAGGQYPELNLDPRKAMYTITSSIVNVSLGDTPHGTTAYNALFALGITLFIMTFILNIFSDYIARKYRKEYEQ</sequence>
<protein>
    <recommendedName>
        <fullName evidence="6">Phosphate transport system permease protein</fullName>
    </recommendedName>
</protein>
<name>S5DS30_9ACTN</name>
<evidence type="ECO:0000256" key="4">
    <source>
        <dbReference type="ARBA" id="ARBA00023136"/>
    </source>
</evidence>
<evidence type="ECO:0000256" key="5">
    <source>
        <dbReference type="RuleBase" id="RU363032"/>
    </source>
</evidence>
<keyword evidence="2 5" id="KW-0812">Transmembrane</keyword>
<organism evidence="8">
    <name type="scientific">Candidatus Actinomarina minuta</name>
    <dbReference type="NCBI Taxonomy" id="1389454"/>
    <lineage>
        <taxon>Bacteria</taxon>
        <taxon>Bacillati</taxon>
        <taxon>Actinomycetota</taxon>
        <taxon>Actinomycetes</taxon>
        <taxon>Candidatus Actinomarinidae</taxon>
        <taxon>Candidatus Actinomarinales</taxon>
        <taxon>Candidatus Actinomarineae</taxon>
        <taxon>Candidatus Actinomarinaceae</taxon>
        <taxon>Candidatus Actinomarina</taxon>
    </lineage>
</organism>
<dbReference type="PANTHER" id="PTHR42727">
    <property type="entry name" value="PHOSPHATE TRANSPORT SYSTEM PERMEASE PROTEIN"/>
    <property type="match status" value="1"/>
</dbReference>
<feature type="transmembrane region" description="Helical" evidence="5">
    <location>
        <begin position="117"/>
        <end position="137"/>
    </location>
</feature>
<keyword evidence="5" id="KW-0813">Transport</keyword>
<keyword evidence="6" id="KW-1003">Cell membrane</keyword>
<feature type="transmembrane region" description="Helical" evidence="5">
    <location>
        <begin position="157"/>
        <end position="180"/>
    </location>
</feature>